<dbReference type="AlphaFoldDB" id="A0A1B6CIK1"/>
<reference evidence="1" key="1">
    <citation type="submission" date="2015-12" db="EMBL/GenBank/DDBJ databases">
        <title>De novo transcriptome assembly of four potential Pierce s Disease insect vectors from Arizona vineyards.</title>
        <authorList>
            <person name="Tassone E.E."/>
        </authorList>
    </citation>
    <scope>NUCLEOTIDE SEQUENCE</scope>
</reference>
<proteinExistence type="predicted"/>
<name>A0A1B6CIK1_9HEMI</name>
<organism evidence="1">
    <name type="scientific">Clastoptera arizonana</name>
    <name type="common">Arizona spittle bug</name>
    <dbReference type="NCBI Taxonomy" id="38151"/>
    <lineage>
        <taxon>Eukaryota</taxon>
        <taxon>Metazoa</taxon>
        <taxon>Ecdysozoa</taxon>
        <taxon>Arthropoda</taxon>
        <taxon>Hexapoda</taxon>
        <taxon>Insecta</taxon>
        <taxon>Pterygota</taxon>
        <taxon>Neoptera</taxon>
        <taxon>Paraneoptera</taxon>
        <taxon>Hemiptera</taxon>
        <taxon>Auchenorrhyncha</taxon>
        <taxon>Cercopoidea</taxon>
        <taxon>Clastopteridae</taxon>
        <taxon>Clastoptera</taxon>
    </lineage>
</organism>
<evidence type="ECO:0000313" key="1">
    <source>
        <dbReference type="EMBL" id="JAS13212.1"/>
    </source>
</evidence>
<feature type="non-terminal residue" evidence="1">
    <location>
        <position position="105"/>
    </location>
</feature>
<dbReference type="EMBL" id="GEDC01024086">
    <property type="protein sequence ID" value="JAS13212.1"/>
    <property type="molecule type" value="Transcribed_RNA"/>
</dbReference>
<sequence length="105" mass="11380">VVRVVNKLGHTPSYQILPGVQLAHMNISIKDFPLDVMTTFAEGNSSSLDGFFNDKMNDFLNSLTLNVKLLDSGTMLNARKWSETMVTKYIGDETGRKKGGGGAGA</sequence>
<accession>A0A1B6CIK1</accession>
<feature type="non-terminal residue" evidence="1">
    <location>
        <position position="1"/>
    </location>
</feature>
<protein>
    <submittedName>
        <fullName evidence="1">Uncharacterized protein</fullName>
    </submittedName>
</protein>
<gene>
    <name evidence="1" type="ORF">g.5255</name>
</gene>